<dbReference type="PANTHER" id="PTHR36911:SF1">
    <property type="entry name" value="LIM ZINC-BINDING DOMAIN-CONTAINING PROTEIN"/>
    <property type="match status" value="1"/>
</dbReference>
<dbReference type="Pfam" id="PF10511">
    <property type="entry name" value="Cementoin"/>
    <property type="match status" value="1"/>
</dbReference>
<keyword evidence="1" id="KW-0677">Repeat</keyword>
<dbReference type="PANTHER" id="PTHR36911">
    <property type="entry name" value="LIM ZINC-BINDING DOMAIN-CONTAINING PROTEIN-RELATED"/>
    <property type="match status" value="1"/>
</dbReference>
<organism evidence="3 4">
    <name type="scientific">Plasmodium falciparum UGT5.1</name>
    <dbReference type="NCBI Taxonomy" id="1237627"/>
    <lineage>
        <taxon>Eukaryota</taxon>
        <taxon>Sar</taxon>
        <taxon>Alveolata</taxon>
        <taxon>Apicomplexa</taxon>
        <taxon>Aconoidasida</taxon>
        <taxon>Haemosporida</taxon>
        <taxon>Plasmodiidae</taxon>
        <taxon>Plasmodium</taxon>
        <taxon>Plasmodium (Laverania)</taxon>
    </lineage>
</organism>
<feature type="compositionally biased region" description="Low complexity" evidence="2">
    <location>
        <begin position="111"/>
        <end position="133"/>
    </location>
</feature>
<feature type="compositionally biased region" description="Polar residues" evidence="2">
    <location>
        <begin position="134"/>
        <end position="144"/>
    </location>
</feature>
<feature type="compositionally biased region" description="Basic and acidic residues" evidence="2">
    <location>
        <begin position="67"/>
        <end position="83"/>
    </location>
</feature>
<evidence type="ECO:0000256" key="1">
    <source>
        <dbReference type="ARBA" id="ARBA00022737"/>
    </source>
</evidence>
<evidence type="ECO:0000256" key="2">
    <source>
        <dbReference type="SAM" id="MobiDB-lite"/>
    </source>
</evidence>
<feature type="compositionally biased region" description="Basic and acidic residues" evidence="2">
    <location>
        <begin position="27"/>
        <end position="40"/>
    </location>
</feature>
<feature type="compositionally biased region" description="Basic and acidic residues" evidence="2">
    <location>
        <begin position="145"/>
        <end position="154"/>
    </location>
</feature>
<gene>
    <name evidence="3" type="ORF">C923_00987</name>
</gene>
<feature type="compositionally biased region" description="Low complexity" evidence="2">
    <location>
        <begin position="15"/>
        <end position="26"/>
    </location>
</feature>
<evidence type="ECO:0000313" key="3">
    <source>
        <dbReference type="EMBL" id="EWC78292.1"/>
    </source>
</evidence>
<feature type="region of interest" description="Disordered" evidence="2">
    <location>
        <begin position="15"/>
        <end position="220"/>
    </location>
</feature>
<sequence length="256" mass="29060">MEFLIKYIIKYIKTQEPTTTQELTTTQEHDDEKKASEGDNHSLSSLSEETEEKSHTKKKKSSWLKFGRGDKNDKKSKNEKKPSLEGVKQNAEEQKEQPADSHISVNGQDSVTTEEPVTTQEQVTTQEADTAQVSVTTHVSITTQEHIDKKKGSESDNNALNKLSENKTSTKKKTSSWLSFGRKDKKDKKASLGSVKETYEKETQTEEQEPYITQEPVTTQEASKKNRIKTLVYVATTILSFLLDKILYLTLNGYYI</sequence>
<accession>W7JH53</accession>
<dbReference type="EMBL" id="KE124445">
    <property type="protein sequence ID" value="EWC78292.1"/>
    <property type="molecule type" value="Genomic_DNA"/>
</dbReference>
<feature type="compositionally biased region" description="Basic and acidic residues" evidence="2">
    <location>
        <begin position="90"/>
        <end position="99"/>
    </location>
</feature>
<dbReference type="InterPro" id="IPR019541">
    <property type="entry name" value="Trappin_transglut-bd_rpt"/>
</dbReference>
<name>W7JH53_PLAFA</name>
<proteinExistence type="predicted"/>
<dbReference type="Proteomes" id="UP000030697">
    <property type="component" value="Unassembled WGS sequence"/>
</dbReference>
<reference evidence="3 4" key="1">
    <citation type="submission" date="2013-02" db="EMBL/GenBank/DDBJ databases">
        <title>The Genome Sequence of Plasmodium falciparum UGT5.1.</title>
        <authorList>
            <consortium name="The Broad Institute Genome Sequencing Platform"/>
            <consortium name="The Broad Institute Genome Sequencing Center for Infectious Disease"/>
            <person name="Neafsey D."/>
            <person name="Cheeseman I."/>
            <person name="Volkman S."/>
            <person name="Adams J."/>
            <person name="Walker B."/>
            <person name="Young S.K."/>
            <person name="Zeng Q."/>
            <person name="Gargeya S."/>
            <person name="Fitzgerald M."/>
            <person name="Haas B."/>
            <person name="Abouelleil A."/>
            <person name="Alvarado L."/>
            <person name="Arachchi H.M."/>
            <person name="Berlin A.M."/>
            <person name="Chapman S.B."/>
            <person name="Dewar J."/>
            <person name="Goldberg J."/>
            <person name="Griggs A."/>
            <person name="Gujja S."/>
            <person name="Hansen M."/>
            <person name="Howarth C."/>
            <person name="Imamovic A."/>
            <person name="Larimer J."/>
            <person name="McCowan C."/>
            <person name="Murphy C."/>
            <person name="Neiman D."/>
            <person name="Pearson M."/>
            <person name="Priest M."/>
            <person name="Roberts A."/>
            <person name="Saif S."/>
            <person name="Shea T."/>
            <person name="Sisk P."/>
            <person name="Sykes S."/>
            <person name="Wortman J."/>
            <person name="Nusbaum C."/>
            <person name="Birren B."/>
        </authorList>
    </citation>
    <scope>NUCLEOTIDE SEQUENCE [LARGE SCALE GENOMIC DNA]</scope>
    <source>
        <strain evidence="3 4">UGT5.1</strain>
    </source>
</reference>
<protein>
    <submittedName>
        <fullName evidence="3">Uncharacterized protein</fullName>
    </submittedName>
</protein>
<evidence type="ECO:0000313" key="4">
    <source>
        <dbReference type="Proteomes" id="UP000030697"/>
    </source>
</evidence>
<dbReference type="AlphaFoldDB" id="W7JH53"/>
<feature type="compositionally biased region" description="Basic and acidic residues" evidence="2">
    <location>
        <begin position="181"/>
        <end position="190"/>
    </location>
</feature>